<accession>A0A366DA82</accession>
<dbReference type="EMBL" id="QNRF01000001">
    <property type="protein sequence ID" value="RBO86168.1"/>
    <property type="molecule type" value="Genomic_DNA"/>
</dbReference>
<keyword evidence="3" id="KW-1185">Reference proteome</keyword>
<dbReference type="Proteomes" id="UP000252086">
    <property type="component" value="Unassembled WGS sequence"/>
</dbReference>
<dbReference type="RefSeq" id="WP_113873044.1">
    <property type="nucleotide sequence ID" value="NZ_QNRF01000001.1"/>
</dbReference>
<gene>
    <name evidence="2" type="ORF">DFP76_101445</name>
</gene>
<feature type="domain" description="Gamma-glutamylcyclotransferase AIG2-like" evidence="1">
    <location>
        <begin position="6"/>
        <end position="121"/>
    </location>
</feature>
<dbReference type="InterPro" id="IPR009288">
    <property type="entry name" value="AIG2-like_dom"/>
</dbReference>
<dbReference type="Pfam" id="PF06094">
    <property type="entry name" value="GGACT"/>
    <property type="match status" value="1"/>
</dbReference>
<evidence type="ECO:0000259" key="1">
    <source>
        <dbReference type="Pfam" id="PF06094"/>
    </source>
</evidence>
<evidence type="ECO:0000313" key="2">
    <source>
        <dbReference type="EMBL" id="RBO86168.1"/>
    </source>
</evidence>
<organism evidence="2 3">
    <name type="scientific">Marinomonas aquiplantarum</name>
    <dbReference type="NCBI Taxonomy" id="491951"/>
    <lineage>
        <taxon>Bacteria</taxon>
        <taxon>Pseudomonadati</taxon>
        <taxon>Pseudomonadota</taxon>
        <taxon>Gammaproteobacteria</taxon>
        <taxon>Oceanospirillales</taxon>
        <taxon>Oceanospirillaceae</taxon>
        <taxon>Marinomonas</taxon>
    </lineage>
</organism>
<evidence type="ECO:0000313" key="3">
    <source>
        <dbReference type="Proteomes" id="UP000252086"/>
    </source>
</evidence>
<dbReference type="InterPro" id="IPR013024">
    <property type="entry name" value="GGCT-like"/>
</dbReference>
<dbReference type="Gene3D" id="3.10.490.10">
    <property type="entry name" value="Gamma-glutamyl cyclotransferase-like"/>
    <property type="match status" value="1"/>
</dbReference>
<keyword evidence="2" id="KW-0808">Transferase</keyword>
<reference evidence="2 3" key="1">
    <citation type="submission" date="2018-06" db="EMBL/GenBank/DDBJ databases">
        <title>Genomic Encyclopedia of Type Strains, Phase III (KMG-III): the genomes of soil and plant-associated and newly described type strains.</title>
        <authorList>
            <person name="Whitman W."/>
        </authorList>
    </citation>
    <scope>NUCLEOTIDE SEQUENCE [LARGE SCALE GENOMIC DNA]</scope>
    <source>
        <strain evidence="2 3">CECT 7732</strain>
    </source>
</reference>
<sequence length="135" mass="15278">MSTHIVAVYGTLREGLSDHGLIADCKRIGLGWLTGFRMHNLGDFPAIAPTLDESGRIRVEWYQVSDELLAELDQLQGFDESALKQSTHTRKRIFTPYGKGWIYIYNQSFGNAPYMEAGDWTRFLKEQSNPAPQPA</sequence>
<protein>
    <submittedName>
        <fullName evidence="2">Gamma-glutamylcyclotransferase (GGCT)/AIG2-like uncharacterized protein YtfP</fullName>
    </submittedName>
</protein>
<comment type="caution">
    <text evidence="2">The sequence shown here is derived from an EMBL/GenBank/DDBJ whole genome shotgun (WGS) entry which is preliminary data.</text>
</comment>
<dbReference type="OrthoDB" id="482277at2"/>
<dbReference type="SUPFAM" id="SSF110857">
    <property type="entry name" value="Gamma-glutamyl cyclotransferase-like"/>
    <property type="match status" value="1"/>
</dbReference>
<dbReference type="CDD" id="cd06661">
    <property type="entry name" value="GGCT_like"/>
    <property type="match status" value="1"/>
</dbReference>
<proteinExistence type="predicted"/>
<dbReference type="AlphaFoldDB" id="A0A366DA82"/>
<dbReference type="GO" id="GO:0016740">
    <property type="term" value="F:transferase activity"/>
    <property type="evidence" value="ECO:0007669"/>
    <property type="project" value="UniProtKB-KW"/>
</dbReference>
<name>A0A366DA82_9GAMM</name>
<dbReference type="InterPro" id="IPR036568">
    <property type="entry name" value="GGCT-like_sf"/>
</dbReference>